<evidence type="ECO:0000256" key="3">
    <source>
        <dbReference type="ARBA" id="ARBA00022475"/>
    </source>
</evidence>
<dbReference type="Gene3D" id="1.20.120.1220">
    <property type="match status" value="1"/>
</dbReference>
<evidence type="ECO:0000259" key="9">
    <source>
        <dbReference type="Pfam" id="PF06750"/>
    </source>
</evidence>
<dbReference type="EC" id="3.4.23.43" evidence="10"/>
<feature type="transmembrane region" description="Helical" evidence="7">
    <location>
        <begin position="188"/>
        <end position="211"/>
    </location>
</feature>
<dbReference type="PANTHER" id="PTHR30487">
    <property type="entry name" value="TYPE 4 PREPILIN-LIKE PROTEINS LEADER PEPTIDE-PROCESSING ENZYME"/>
    <property type="match status" value="1"/>
</dbReference>
<dbReference type="PATRIC" id="fig|931276.5.peg.4484"/>
<dbReference type="Proteomes" id="UP000011728">
    <property type="component" value="Chromosome"/>
</dbReference>
<dbReference type="GO" id="GO:0005886">
    <property type="term" value="C:plasma membrane"/>
    <property type="evidence" value="ECO:0007669"/>
    <property type="project" value="UniProtKB-SubCell"/>
</dbReference>
<name>M1MJX1_9CLOT</name>
<dbReference type="InterPro" id="IPR010627">
    <property type="entry name" value="Prepilin_pept_A24_N"/>
</dbReference>
<keyword evidence="4 7" id="KW-0812">Transmembrane</keyword>
<dbReference type="GO" id="GO:0006465">
    <property type="term" value="P:signal peptide processing"/>
    <property type="evidence" value="ECO:0007669"/>
    <property type="project" value="TreeGrafter"/>
</dbReference>
<evidence type="ECO:0000313" key="10">
    <source>
        <dbReference type="EMBL" id="AGF58204.1"/>
    </source>
</evidence>
<comment type="similarity">
    <text evidence="2">Belongs to the peptidase A24 family.</text>
</comment>
<dbReference type="HOGENOM" id="CLU_057101_0_1_9"/>
<accession>M1MJX1</accession>
<dbReference type="AlphaFoldDB" id="M1MJX1"/>
<evidence type="ECO:0000256" key="7">
    <source>
        <dbReference type="SAM" id="Phobius"/>
    </source>
</evidence>
<dbReference type="PANTHER" id="PTHR30487:SF0">
    <property type="entry name" value="PREPILIN LEADER PEPTIDASE_N-METHYLTRANSFERASE-RELATED"/>
    <property type="match status" value="1"/>
</dbReference>
<keyword evidence="3" id="KW-1003">Cell membrane</keyword>
<dbReference type="RefSeq" id="WP_015394515.1">
    <property type="nucleotide sequence ID" value="NC_020291.1"/>
</dbReference>
<dbReference type="Pfam" id="PF01478">
    <property type="entry name" value="Peptidase_A24"/>
    <property type="match status" value="1"/>
</dbReference>
<gene>
    <name evidence="10" type="primary">hofD</name>
    <name evidence="10" type="ORF">Cspa_c44510</name>
</gene>
<feature type="domain" description="Prepilin peptidase A24 N-terminal" evidence="9">
    <location>
        <begin position="8"/>
        <end position="91"/>
    </location>
</feature>
<evidence type="ECO:0000256" key="6">
    <source>
        <dbReference type="ARBA" id="ARBA00023136"/>
    </source>
</evidence>
<sequence>MDFVLVLVLGLVIGSFLNVCIYRIPLEQSIAFPPSHCTNCDHKLEPLELIPIISYIFLGGRCKYCKAKISVRYPVIEIVNGILYLLIYLKFGLTIITLKYCVLASLLIVIGMIDFDTQFVFTNTIIFGGVVGIGFVILQAIINKNGVIDLLLGGIIGGGIIGLIVYLTKGMGEGDIEIAGICGLFLGIKGILLGLFLAVILGGIVGIIILLLELKKAKDKMAFGPCIAIGSLISMLFGVEILTLYMNYLM</sequence>
<evidence type="ECO:0000313" key="11">
    <source>
        <dbReference type="Proteomes" id="UP000011728"/>
    </source>
</evidence>
<comment type="subcellular location">
    <subcellularLocation>
        <location evidence="1">Cell membrane</location>
        <topology evidence="1">Multi-pass membrane protein</topology>
    </subcellularLocation>
</comment>
<feature type="transmembrane region" description="Helical" evidence="7">
    <location>
        <begin position="6"/>
        <end position="24"/>
    </location>
</feature>
<organism evidence="10 11">
    <name type="scientific">Clostridium saccharoperbutylacetonicum N1-4(HMT)</name>
    <dbReference type="NCBI Taxonomy" id="931276"/>
    <lineage>
        <taxon>Bacteria</taxon>
        <taxon>Bacillati</taxon>
        <taxon>Bacillota</taxon>
        <taxon>Clostridia</taxon>
        <taxon>Eubacteriales</taxon>
        <taxon>Clostridiaceae</taxon>
        <taxon>Clostridium</taxon>
    </lineage>
</organism>
<dbReference type="GO" id="GO:0032259">
    <property type="term" value="P:methylation"/>
    <property type="evidence" value="ECO:0007669"/>
    <property type="project" value="UniProtKB-KW"/>
</dbReference>
<dbReference type="EMBL" id="CP004121">
    <property type="protein sequence ID" value="AGF58204.1"/>
    <property type="molecule type" value="Genomic_DNA"/>
</dbReference>
<dbReference type="Pfam" id="PF06750">
    <property type="entry name" value="A24_N_bact"/>
    <property type="match status" value="1"/>
</dbReference>
<keyword evidence="6 7" id="KW-0472">Membrane</keyword>
<evidence type="ECO:0000256" key="5">
    <source>
        <dbReference type="ARBA" id="ARBA00022989"/>
    </source>
</evidence>
<evidence type="ECO:0000256" key="4">
    <source>
        <dbReference type="ARBA" id="ARBA00022692"/>
    </source>
</evidence>
<feature type="transmembrane region" description="Helical" evidence="7">
    <location>
        <begin position="150"/>
        <end position="168"/>
    </location>
</feature>
<dbReference type="GO" id="GO:0008168">
    <property type="term" value="F:methyltransferase activity"/>
    <property type="evidence" value="ECO:0007669"/>
    <property type="project" value="UniProtKB-KW"/>
</dbReference>
<keyword evidence="10" id="KW-0808">Transferase</keyword>
<evidence type="ECO:0000256" key="2">
    <source>
        <dbReference type="ARBA" id="ARBA00005801"/>
    </source>
</evidence>
<dbReference type="STRING" id="36745.CLSAP_42230"/>
<evidence type="ECO:0000256" key="1">
    <source>
        <dbReference type="ARBA" id="ARBA00004651"/>
    </source>
</evidence>
<dbReference type="eggNOG" id="COG1989">
    <property type="taxonomic scope" value="Bacteria"/>
</dbReference>
<dbReference type="GO" id="GO:0004190">
    <property type="term" value="F:aspartic-type endopeptidase activity"/>
    <property type="evidence" value="ECO:0007669"/>
    <property type="project" value="UniProtKB-EC"/>
</dbReference>
<keyword evidence="10" id="KW-0378">Hydrolase</keyword>
<dbReference type="InterPro" id="IPR000045">
    <property type="entry name" value="Prepilin_IV_endopep_pep"/>
</dbReference>
<dbReference type="OrthoDB" id="9789291at2"/>
<dbReference type="EC" id="2.1.1.-" evidence="10"/>
<evidence type="ECO:0000259" key="8">
    <source>
        <dbReference type="Pfam" id="PF01478"/>
    </source>
</evidence>
<dbReference type="KEGG" id="csr:Cspa_c44510"/>
<keyword evidence="10" id="KW-0489">Methyltransferase</keyword>
<reference evidence="10 11" key="1">
    <citation type="submission" date="2013-02" db="EMBL/GenBank/DDBJ databases">
        <title>Genome sequence of Clostridium saccharoperbutylacetonicum N1-4(HMT).</title>
        <authorList>
            <person name="Poehlein A."/>
            <person name="Daniel R."/>
        </authorList>
    </citation>
    <scope>NUCLEOTIDE SEQUENCE [LARGE SCALE GENOMIC DNA]</scope>
    <source>
        <strain evidence="11">N1-4(HMT)</strain>
    </source>
</reference>
<dbReference type="InterPro" id="IPR050882">
    <property type="entry name" value="Prepilin_peptidase/N-MTase"/>
</dbReference>
<keyword evidence="11" id="KW-1185">Reference proteome</keyword>
<feature type="domain" description="Prepilin type IV endopeptidase peptidase" evidence="8">
    <location>
        <begin position="101"/>
        <end position="207"/>
    </location>
</feature>
<proteinExistence type="inferred from homology"/>
<feature type="transmembrane region" description="Helical" evidence="7">
    <location>
        <begin position="223"/>
        <end position="246"/>
    </location>
</feature>
<protein>
    <submittedName>
        <fullName evidence="10">Prepilin-like proteins leader peptide-processing enzyme, type 4</fullName>
        <ecNumber evidence="10">2.1.1.-</ecNumber>
        <ecNumber evidence="10">3.4.23.43</ecNumber>
    </submittedName>
</protein>
<keyword evidence="5 7" id="KW-1133">Transmembrane helix</keyword>
<feature type="transmembrane region" description="Helical" evidence="7">
    <location>
        <begin position="119"/>
        <end position="138"/>
    </location>
</feature>
<feature type="transmembrane region" description="Helical" evidence="7">
    <location>
        <begin position="82"/>
        <end position="113"/>
    </location>
</feature>